<protein>
    <submittedName>
        <fullName evidence="2">Suppressor of fused protein SUFU</fullName>
    </submittedName>
</protein>
<dbReference type="Proteomes" id="UP000245535">
    <property type="component" value="Unassembled WGS sequence"/>
</dbReference>
<evidence type="ECO:0000313" key="2">
    <source>
        <dbReference type="EMBL" id="PWJ33504.1"/>
    </source>
</evidence>
<gene>
    <name evidence="2" type="ORF">BC781_1136</name>
</gene>
<reference evidence="2 3" key="1">
    <citation type="submission" date="2018-03" db="EMBL/GenBank/DDBJ databases">
        <title>Genomic Encyclopedia of Archaeal and Bacterial Type Strains, Phase II (KMG-II): from individual species to whole genera.</title>
        <authorList>
            <person name="Goeker M."/>
        </authorList>
    </citation>
    <scope>NUCLEOTIDE SEQUENCE [LARGE SCALE GENOMIC DNA]</scope>
    <source>
        <strain evidence="2 3">DSM 28229</strain>
    </source>
</reference>
<comment type="caution">
    <text evidence="2">The sequence shown here is derived from an EMBL/GenBank/DDBJ whole genome shotgun (WGS) entry which is preliminary data.</text>
</comment>
<proteinExistence type="predicted"/>
<evidence type="ECO:0000259" key="1">
    <source>
        <dbReference type="Pfam" id="PF05076"/>
    </source>
</evidence>
<name>A0A315YW16_SEDFL</name>
<dbReference type="OrthoDB" id="4827574at2"/>
<dbReference type="AlphaFoldDB" id="A0A315YW16"/>
<dbReference type="EMBL" id="QGDO01000013">
    <property type="protein sequence ID" value="PWJ33504.1"/>
    <property type="molecule type" value="Genomic_DNA"/>
</dbReference>
<keyword evidence="3" id="KW-1185">Reference proteome</keyword>
<feature type="domain" description="Suppressor of fused-like" evidence="1">
    <location>
        <begin position="40"/>
        <end position="213"/>
    </location>
</feature>
<accession>A0A315YW16</accession>
<evidence type="ECO:0000313" key="3">
    <source>
        <dbReference type="Proteomes" id="UP000245535"/>
    </source>
</evidence>
<dbReference type="InterPro" id="IPR020941">
    <property type="entry name" value="SUFU-like_domain"/>
</dbReference>
<dbReference type="RefSeq" id="WP_109623207.1">
    <property type="nucleotide sequence ID" value="NZ_QGDO01000013.1"/>
</dbReference>
<sequence length="232" mass="27237">MNFREKQQYQEHYELVEKHIEKYFKEANVRVFHEIPTLDIHLDVYHIQSNNLQFDVLLTSGMSSIEMNVDEILEDSVSYKFAELMVLIPKGIDFGDIYPSKTKNDWIISMIKQSAKFPHFYDTWIGMGHTLQADEGMIPYSVDTEYCGCIVLPTVTLPEEFGTINSPNGVINIYGLFPMYKEELNYKIKNGFDSFMDLLIKNNGREVIDFNRKNFCQETPKKGFSRFFKFRK</sequence>
<dbReference type="Pfam" id="PF05076">
    <property type="entry name" value="SUFU"/>
    <property type="match status" value="1"/>
</dbReference>
<organism evidence="2 3">
    <name type="scientific">Sediminitomix flava</name>
    <dbReference type="NCBI Taxonomy" id="379075"/>
    <lineage>
        <taxon>Bacteria</taxon>
        <taxon>Pseudomonadati</taxon>
        <taxon>Bacteroidota</taxon>
        <taxon>Cytophagia</taxon>
        <taxon>Cytophagales</taxon>
        <taxon>Flammeovirgaceae</taxon>
        <taxon>Sediminitomix</taxon>
    </lineage>
</organism>